<dbReference type="Gene3D" id="3.30.70.1070">
    <property type="entry name" value="Sporulation related repeat"/>
    <property type="match status" value="1"/>
</dbReference>
<dbReference type="PROSITE" id="PS51724">
    <property type="entry name" value="SPOR"/>
    <property type="match status" value="1"/>
</dbReference>
<dbReference type="PROSITE" id="PS51257">
    <property type="entry name" value="PROKAR_LIPOPROTEIN"/>
    <property type="match status" value="1"/>
</dbReference>
<accession>A0ABR6K8X9</accession>
<reference evidence="3 4" key="1">
    <citation type="submission" date="2020-08" db="EMBL/GenBank/DDBJ databases">
        <title>Genomic Encyclopedia of Type Strains, Phase IV (KMG-IV): sequencing the most valuable type-strain genomes for metagenomic binning, comparative biology and taxonomic classification.</title>
        <authorList>
            <person name="Goeker M."/>
        </authorList>
    </citation>
    <scope>NUCLEOTIDE SEQUENCE [LARGE SCALE GENOMIC DNA]</scope>
    <source>
        <strain evidence="3 4">DSM 14562</strain>
    </source>
</reference>
<dbReference type="SMART" id="SM00028">
    <property type="entry name" value="TPR"/>
    <property type="match status" value="1"/>
</dbReference>
<dbReference type="SUPFAM" id="SSF110997">
    <property type="entry name" value="Sporulation related repeat"/>
    <property type="match status" value="1"/>
</dbReference>
<gene>
    <name evidence="3" type="ORF">GGQ89_001790</name>
</gene>
<protein>
    <submittedName>
        <fullName evidence="3">Flp pilus assembly protein TadD</fullName>
    </submittedName>
</protein>
<organism evidence="3 4">
    <name type="scientific">Sphingomonas yabuuchiae</name>
    <dbReference type="NCBI Taxonomy" id="172044"/>
    <lineage>
        <taxon>Bacteria</taxon>
        <taxon>Pseudomonadati</taxon>
        <taxon>Pseudomonadota</taxon>
        <taxon>Alphaproteobacteria</taxon>
        <taxon>Sphingomonadales</taxon>
        <taxon>Sphingomonadaceae</taxon>
        <taxon>Sphingomonas</taxon>
    </lineage>
</organism>
<dbReference type="Gene3D" id="1.25.40.10">
    <property type="entry name" value="Tetratricopeptide repeat domain"/>
    <property type="match status" value="1"/>
</dbReference>
<keyword evidence="4" id="KW-1185">Reference proteome</keyword>
<dbReference type="PROSITE" id="PS50005">
    <property type="entry name" value="TPR"/>
    <property type="match status" value="1"/>
</dbReference>
<comment type="caution">
    <text evidence="3">The sequence shown here is derived from an EMBL/GenBank/DDBJ whole genome shotgun (WGS) entry which is preliminary data.</text>
</comment>
<dbReference type="Pfam" id="PF05036">
    <property type="entry name" value="SPOR"/>
    <property type="match status" value="1"/>
</dbReference>
<dbReference type="SUPFAM" id="SSF48452">
    <property type="entry name" value="TPR-like"/>
    <property type="match status" value="1"/>
</dbReference>
<keyword evidence="1" id="KW-0802">TPR repeat</keyword>
<dbReference type="Proteomes" id="UP000584663">
    <property type="component" value="Unassembled WGS sequence"/>
</dbReference>
<dbReference type="EMBL" id="JACHNX010000005">
    <property type="protein sequence ID" value="MBB4609571.1"/>
    <property type="molecule type" value="Genomic_DNA"/>
</dbReference>
<evidence type="ECO:0000256" key="1">
    <source>
        <dbReference type="PROSITE-ProRule" id="PRU00339"/>
    </source>
</evidence>
<proteinExistence type="predicted"/>
<dbReference type="Pfam" id="PF14559">
    <property type="entry name" value="TPR_19"/>
    <property type="match status" value="1"/>
</dbReference>
<feature type="domain" description="SPOR" evidence="2">
    <location>
        <begin position="345"/>
        <end position="428"/>
    </location>
</feature>
<name>A0ABR6K8X9_9SPHN</name>
<dbReference type="InterPro" id="IPR011990">
    <property type="entry name" value="TPR-like_helical_dom_sf"/>
</dbReference>
<dbReference type="InterPro" id="IPR019734">
    <property type="entry name" value="TPR_rpt"/>
</dbReference>
<sequence>MTKMTTFRTLLSCSVGVLILGGCTATGPRTARLNAQASPARASAVLADQTRRVLAQRDGDAAVALAERLVAAEPKDAGYRSLLGQSYLQAGRFASARQAFTDALQLDPADGRAALNLALAMIAGGNGAGAKALLDQHAAAIPTADLGLALALAGAPGEGVRLLTAATREPGASVKARQNLALALALSGQWDMARMAASADMAPADVEVRMREWADFANASPADMVSSLLGVKPSIDTGQPIMLALNAAPSAAVMQDMVHALPQPVVAEPTPDAAEPAAARTVFAAQQEIVQPLPMTPERTARTAPSSLLLARRGDEPQASIQRIAAGPVTAPALLRRAEERRVVTRRHGDWNVQIGAFGKADGAQRAWDQLTRRFDGLSGYAPQSGTVRLSGEQLYRLSVGGLSRADADSLCLRYRAAGGACFVRRQADDHMAQWARPGIGIASL</sequence>
<dbReference type="RefSeq" id="WP_240456619.1">
    <property type="nucleotide sequence ID" value="NZ_JAFHKU010000135.1"/>
</dbReference>
<evidence type="ECO:0000259" key="2">
    <source>
        <dbReference type="PROSITE" id="PS51724"/>
    </source>
</evidence>
<evidence type="ECO:0000313" key="4">
    <source>
        <dbReference type="Proteomes" id="UP000584663"/>
    </source>
</evidence>
<dbReference type="InterPro" id="IPR036680">
    <property type="entry name" value="SPOR-like_sf"/>
</dbReference>
<dbReference type="InterPro" id="IPR007730">
    <property type="entry name" value="SPOR-like_dom"/>
</dbReference>
<feature type="repeat" description="TPR" evidence="1">
    <location>
        <begin position="77"/>
        <end position="110"/>
    </location>
</feature>
<evidence type="ECO:0000313" key="3">
    <source>
        <dbReference type="EMBL" id="MBB4609571.1"/>
    </source>
</evidence>